<reference evidence="1" key="1">
    <citation type="submission" date="2022-12" db="EMBL/GenBank/DDBJ databases">
        <title>Draft genome assemblies for two species of Escallonia (Escalloniales).</title>
        <authorList>
            <person name="Chanderbali A."/>
            <person name="Dervinis C."/>
            <person name="Anghel I."/>
            <person name="Soltis D."/>
            <person name="Soltis P."/>
            <person name="Zapata F."/>
        </authorList>
    </citation>
    <scope>NUCLEOTIDE SEQUENCE</scope>
    <source>
        <strain evidence="1">UCBG92.1500</strain>
        <tissue evidence="1">Leaf</tissue>
    </source>
</reference>
<evidence type="ECO:0000313" key="1">
    <source>
        <dbReference type="EMBL" id="KAK2989668.1"/>
    </source>
</evidence>
<dbReference type="InterPro" id="IPR029058">
    <property type="entry name" value="AB_hydrolase_fold"/>
</dbReference>
<dbReference type="Proteomes" id="UP001187471">
    <property type="component" value="Unassembled WGS sequence"/>
</dbReference>
<dbReference type="AlphaFoldDB" id="A0AA88UQJ8"/>
<organism evidence="1 2">
    <name type="scientific">Escallonia rubra</name>
    <dbReference type="NCBI Taxonomy" id="112253"/>
    <lineage>
        <taxon>Eukaryota</taxon>
        <taxon>Viridiplantae</taxon>
        <taxon>Streptophyta</taxon>
        <taxon>Embryophyta</taxon>
        <taxon>Tracheophyta</taxon>
        <taxon>Spermatophyta</taxon>
        <taxon>Magnoliopsida</taxon>
        <taxon>eudicotyledons</taxon>
        <taxon>Gunneridae</taxon>
        <taxon>Pentapetalae</taxon>
        <taxon>asterids</taxon>
        <taxon>campanulids</taxon>
        <taxon>Escalloniales</taxon>
        <taxon>Escalloniaceae</taxon>
        <taxon>Escallonia</taxon>
    </lineage>
</organism>
<gene>
    <name evidence="1" type="ORF">RJ640_021588</name>
</gene>
<comment type="caution">
    <text evidence="1">The sequence shown here is derived from an EMBL/GenBank/DDBJ whole genome shotgun (WGS) entry which is preliminary data.</text>
</comment>
<name>A0AA88UQJ8_9ASTE</name>
<protein>
    <submittedName>
        <fullName evidence="1">Uncharacterized protein</fullName>
    </submittedName>
</protein>
<dbReference type="SUPFAM" id="SSF53474">
    <property type="entry name" value="alpha/beta-Hydrolases"/>
    <property type="match status" value="1"/>
</dbReference>
<dbReference type="PANTHER" id="PTHR42886">
    <property type="entry name" value="RE40534P-RELATED"/>
    <property type="match status" value="1"/>
</dbReference>
<accession>A0AA88UQJ8</accession>
<sequence length="243" mass="26814">MSSNISTVEQQKITIKNSYGENLVGLLHETGSMGIVILCHGFRATKEHEIIVNLAVALEKKGISAFRFDFAGNGQVLNSEQKLDDAGVIVKPKFRGNVVVLYASKYHDIPTVVNVSGRYNLEGGLEERLGSDFLQRIKKDGFIDVTSKTGQVYFRVTEEGLMDRLNTNMHEASLQIDKGCRVLTVHGSADEVIPVEDAFEFAKLIPNHKLHVIEGSNHGYTAHQAELASVVLPFIEDGLQHVN</sequence>
<proteinExistence type="predicted"/>
<dbReference type="PANTHER" id="PTHR42886:SF53">
    <property type="entry name" value="ALPHA_BETA-HYDROLASES SUPERFAMILY PROTEIN"/>
    <property type="match status" value="1"/>
</dbReference>
<dbReference type="Gene3D" id="3.40.50.1820">
    <property type="entry name" value="alpha/beta hydrolase"/>
    <property type="match status" value="2"/>
</dbReference>
<evidence type="ECO:0000313" key="2">
    <source>
        <dbReference type="Proteomes" id="UP001187471"/>
    </source>
</evidence>
<keyword evidence="2" id="KW-1185">Reference proteome</keyword>
<dbReference type="EMBL" id="JAVXUO010000716">
    <property type="protein sequence ID" value="KAK2989668.1"/>
    <property type="molecule type" value="Genomic_DNA"/>
</dbReference>